<feature type="transmembrane region" description="Helical" evidence="3">
    <location>
        <begin position="68"/>
        <end position="87"/>
    </location>
</feature>
<evidence type="ECO:0000256" key="1">
    <source>
        <dbReference type="ARBA" id="ARBA00004141"/>
    </source>
</evidence>
<keyword evidence="3" id="KW-0472">Membrane</keyword>
<sequence length="469" mass="50438">MPACSLTNNRKSTASMRMDSQDHGRAAWTVLAAVSITNIFTYGFTATFGVFRDHYYRMPGPFKGSQEVIYVGTISLGLIQGLTPFIIYICNKRPQHASLILWLGSILMVASTIGAAFAATPLQLVFTLGMVYGIGGSCVFAPCIAYIDDWFSKRRALANGIFFSLSSLAPACMSPIFSKTLERFGPRSTLFGWAIAITALSLLSLPFVRGRRDGHHISYKAESSNPSEHVLEAPEPGVDHLNGETIDGGRSRPSQTIAFWKQPLFYLFTFTTGIQCLGYFLPALYMPSFASDLGISTTLGSLLITFFQLVCVISQPLYGTMVDRIGPLIPLFVSTMLASIAILTLWGFAHSYGMLVALMILYGASAGTFVVFRSSFATHISLVSGILMAIRGVAVVVSGLAGRAVVQAGQDVPVGKGYGADRWKNLIIFVGVTMAATGLGCVGLLDRSRSSEAEAEVGVVAEESSELKN</sequence>
<dbReference type="InterPro" id="IPR011701">
    <property type="entry name" value="MFS"/>
</dbReference>
<dbReference type="OrthoDB" id="2213137at2759"/>
<feature type="transmembrane region" description="Helical" evidence="3">
    <location>
        <begin position="190"/>
        <end position="208"/>
    </location>
</feature>
<feature type="transmembrane region" description="Helical" evidence="3">
    <location>
        <begin position="384"/>
        <end position="406"/>
    </location>
</feature>
<feature type="transmembrane region" description="Helical" evidence="3">
    <location>
        <begin position="26"/>
        <end position="48"/>
    </location>
</feature>
<dbReference type="PANTHER" id="PTHR11360">
    <property type="entry name" value="MONOCARBOXYLATE TRANSPORTER"/>
    <property type="match status" value="1"/>
</dbReference>
<feature type="transmembrane region" description="Helical" evidence="3">
    <location>
        <begin position="426"/>
        <end position="445"/>
    </location>
</feature>
<keyword evidence="3" id="KW-0812">Transmembrane</keyword>
<evidence type="ECO:0000256" key="2">
    <source>
        <dbReference type="ARBA" id="ARBA00006727"/>
    </source>
</evidence>
<gene>
    <name evidence="5" type="ORF">CC80DRAFT_475220</name>
</gene>
<dbReference type="GO" id="GO:0016020">
    <property type="term" value="C:membrane"/>
    <property type="evidence" value="ECO:0007669"/>
    <property type="project" value="UniProtKB-SubCell"/>
</dbReference>
<evidence type="ECO:0000313" key="5">
    <source>
        <dbReference type="EMBL" id="KAF1955100.1"/>
    </source>
</evidence>
<dbReference type="Proteomes" id="UP000800035">
    <property type="component" value="Unassembled WGS sequence"/>
</dbReference>
<dbReference type="InterPro" id="IPR050327">
    <property type="entry name" value="Proton-linked_MCT"/>
</dbReference>
<evidence type="ECO:0000313" key="6">
    <source>
        <dbReference type="Proteomes" id="UP000800035"/>
    </source>
</evidence>
<feature type="transmembrane region" description="Helical" evidence="3">
    <location>
        <begin position="352"/>
        <end position="372"/>
    </location>
</feature>
<reference evidence="5" key="1">
    <citation type="journal article" date="2020" name="Stud. Mycol.">
        <title>101 Dothideomycetes genomes: a test case for predicting lifestyles and emergence of pathogens.</title>
        <authorList>
            <person name="Haridas S."/>
            <person name="Albert R."/>
            <person name="Binder M."/>
            <person name="Bloem J."/>
            <person name="Labutti K."/>
            <person name="Salamov A."/>
            <person name="Andreopoulos B."/>
            <person name="Baker S."/>
            <person name="Barry K."/>
            <person name="Bills G."/>
            <person name="Bluhm B."/>
            <person name="Cannon C."/>
            <person name="Castanera R."/>
            <person name="Culley D."/>
            <person name="Daum C."/>
            <person name="Ezra D."/>
            <person name="Gonzalez J."/>
            <person name="Henrissat B."/>
            <person name="Kuo A."/>
            <person name="Liang C."/>
            <person name="Lipzen A."/>
            <person name="Lutzoni F."/>
            <person name="Magnuson J."/>
            <person name="Mondo S."/>
            <person name="Nolan M."/>
            <person name="Ohm R."/>
            <person name="Pangilinan J."/>
            <person name="Park H.-J."/>
            <person name="Ramirez L."/>
            <person name="Alfaro M."/>
            <person name="Sun H."/>
            <person name="Tritt A."/>
            <person name="Yoshinaga Y."/>
            <person name="Zwiers L.-H."/>
            <person name="Turgeon B."/>
            <person name="Goodwin S."/>
            <person name="Spatafora J."/>
            <person name="Crous P."/>
            <person name="Grigoriev I."/>
        </authorList>
    </citation>
    <scope>NUCLEOTIDE SEQUENCE</scope>
    <source>
        <strain evidence="5">CBS 675.92</strain>
    </source>
</reference>
<name>A0A6A5TSY7_9PLEO</name>
<dbReference type="EMBL" id="ML976996">
    <property type="protein sequence ID" value="KAF1955100.1"/>
    <property type="molecule type" value="Genomic_DNA"/>
</dbReference>
<feature type="transmembrane region" description="Helical" evidence="3">
    <location>
        <begin position="264"/>
        <end position="281"/>
    </location>
</feature>
<organism evidence="5 6">
    <name type="scientific">Byssothecium circinans</name>
    <dbReference type="NCBI Taxonomy" id="147558"/>
    <lineage>
        <taxon>Eukaryota</taxon>
        <taxon>Fungi</taxon>
        <taxon>Dikarya</taxon>
        <taxon>Ascomycota</taxon>
        <taxon>Pezizomycotina</taxon>
        <taxon>Dothideomycetes</taxon>
        <taxon>Pleosporomycetidae</taxon>
        <taxon>Pleosporales</taxon>
        <taxon>Massarineae</taxon>
        <taxon>Massarinaceae</taxon>
        <taxon>Byssothecium</taxon>
    </lineage>
</organism>
<protein>
    <submittedName>
        <fullName evidence="5">MFS general substrate transporter</fullName>
    </submittedName>
</protein>
<evidence type="ECO:0000256" key="3">
    <source>
        <dbReference type="SAM" id="Phobius"/>
    </source>
</evidence>
<feature type="transmembrane region" description="Helical" evidence="3">
    <location>
        <begin position="325"/>
        <end position="346"/>
    </location>
</feature>
<keyword evidence="3" id="KW-1133">Transmembrane helix</keyword>
<dbReference type="PANTHER" id="PTHR11360:SF287">
    <property type="entry name" value="MFS MONOCARBOXYLATE TRANSPORTER"/>
    <property type="match status" value="1"/>
</dbReference>
<feature type="transmembrane region" description="Helical" evidence="3">
    <location>
        <begin position="156"/>
        <end position="178"/>
    </location>
</feature>
<dbReference type="Pfam" id="PF07690">
    <property type="entry name" value="MFS_1"/>
    <property type="match status" value="1"/>
</dbReference>
<feature type="domain" description="Major facilitator superfamily (MFS) profile" evidence="4">
    <location>
        <begin position="257"/>
        <end position="469"/>
    </location>
</feature>
<proteinExistence type="inferred from homology"/>
<dbReference type="SUPFAM" id="SSF103473">
    <property type="entry name" value="MFS general substrate transporter"/>
    <property type="match status" value="1"/>
</dbReference>
<feature type="transmembrane region" description="Helical" evidence="3">
    <location>
        <begin position="125"/>
        <end position="147"/>
    </location>
</feature>
<feature type="transmembrane region" description="Helical" evidence="3">
    <location>
        <begin position="293"/>
        <end position="313"/>
    </location>
</feature>
<evidence type="ECO:0000259" key="4">
    <source>
        <dbReference type="PROSITE" id="PS50850"/>
    </source>
</evidence>
<dbReference type="PROSITE" id="PS50850">
    <property type="entry name" value="MFS"/>
    <property type="match status" value="1"/>
</dbReference>
<comment type="subcellular location">
    <subcellularLocation>
        <location evidence="1">Membrane</location>
        <topology evidence="1">Multi-pass membrane protein</topology>
    </subcellularLocation>
</comment>
<comment type="similarity">
    <text evidence="2">Belongs to the major facilitator superfamily. Monocarboxylate porter (TC 2.A.1.13) family.</text>
</comment>
<dbReference type="InterPro" id="IPR036259">
    <property type="entry name" value="MFS_trans_sf"/>
</dbReference>
<keyword evidence="6" id="KW-1185">Reference proteome</keyword>
<dbReference type="GO" id="GO:0022857">
    <property type="term" value="F:transmembrane transporter activity"/>
    <property type="evidence" value="ECO:0007669"/>
    <property type="project" value="InterPro"/>
</dbReference>
<dbReference type="AlphaFoldDB" id="A0A6A5TSY7"/>
<dbReference type="InterPro" id="IPR020846">
    <property type="entry name" value="MFS_dom"/>
</dbReference>
<accession>A0A6A5TSY7</accession>
<dbReference type="Gene3D" id="1.20.1250.20">
    <property type="entry name" value="MFS general substrate transporter like domains"/>
    <property type="match status" value="2"/>
</dbReference>
<feature type="transmembrane region" description="Helical" evidence="3">
    <location>
        <begin position="99"/>
        <end position="119"/>
    </location>
</feature>